<name>A0AA37QC76_9BACT</name>
<keyword evidence="9" id="KW-0456">Lyase</keyword>
<evidence type="ECO:0000256" key="11">
    <source>
        <dbReference type="NCBIfam" id="TIGR00260"/>
    </source>
</evidence>
<dbReference type="Proteomes" id="UP001161325">
    <property type="component" value="Unassembled WGS sequence"/>
</dbReference>
<evidence type="ECO:0000256" key="5">
    <source>
        <dbReference type="ARBA" id="ARBA00018679"/>
    </source>
</evidence>
<evidence type="ECO:0000256" key="6">
    <source>
        <dbReference type="ARBA" id="ARBA00022605"/>
    </source>
</evidence>
<gene>
    <name evidence="14" type="ORF">rosag_01080</name>
</gene>
<comment type="similarity">
    <text evidence="3">Belongs to the threonine synthase family.</text>
</comment>
<dbReference type="Pfam" id="PF00291">
    <property type="entry name" value="PALP"/>
    <property type="match status" value="1"/>
</dbReference>
<dbReference type="InterPro" id="IPR004450">
    <property type="entry name" value="Thr_synthase-like"/>
</dbReference>
<dbReference type="InterPro" id="IPR036052">
    <property type="entry name" value="TrpB-like_PALP_sf"/>
</dbReference>
<dbReference type="GO" id="GO:0004794">
    <property type="term" value="F:threonine deaminase activity"/>
    <property type="evidence" value="ECO:0007669"/>
    <property type="project" value="TreeGrafter"/>
</dbReference>
<dbReference type="GO" id="GO:0009088">
    <property type="term" value="P:threonine biosynthetic process"/>
    <property type="evidence" value="ECO:0007669"/>
    <property type="project" value="UniProtKB-UniRule"/>
</dbReference>
<dbReference type="InterPro" id="IPR000634">
    <property type="entry name" value="Ser/Thr_deHydtase_PyrdxlP-BS"/>
</dbReference>
<evidence type="ECO:0000313" key="15">
    <source>
        <dbReference type="Proteomes" id="UP001161325"/>
    </source>
</evidence>
<comment type="pathway">
    <text evidence="2">Amino-acid biosynthesis; L-threonine biosynthesis; L-threonine from L-aspartate: step 5/5.</text>
</comment>
<evidence type="ECO:0000256" key="3">
    <source>
        <dbReference type="ARBA" id="ARBA00005517"/>
    </source>
</evidence>
<dbReference type="GO" id="GO:0006567">
    <property type="term" value="P:L-threonine catabolic process"/>
    <property type="evidence" value="ECO:0007669"/>
    <property type="project" value="TreeGrafter"/>
</dbReference>
<dbReference type="Gene3D" id="3.40.50.1100">
    <property type="match status" value="2"/>
</dbReference>
<evidence type="ECO:0000256" key="8">
    <source>
        <dbReference type="ARBA" id="ARBA00022898"/>
    </source>
</evidence>
<evidence type="ECO:0000256" key="1">
    <source>
        <dbReference type="ARBA" id="ARBA00001933"/>
    </source>
</evidence>
<dbReference type="EMBL" id="BRXS01000001">
    <property type="protein sequence ID" value="GLC23595.1"/>
    <property type="molecule type" value="Genomic_DNA"/>
</dbReference>
<dbReference type="AlphaFoldDB" id="A0AA37QC76"/>
<dbReference type="GO" id="GO:0006565">
    <property type="term" value="P:L-serine catabolic process"/>
    <property type="evidence" value="ECO:0007669"/>
    <property type="project" value="TreeGrafter"/>
</dbReference>
<sequence length="446" mass="46152">MPDLTLQRCASCGAELPERDARTSCPACGGLLALEHAPPAERGAALRDRFDARLRDAAAGHVADAAGAARASGVWRFRELIMPGATDADIVSQPEGNTPLFHRPSVAAWAGVDGLLLKHDGFNPTGSFKDRGMTVALTQARRAGARAVACASTGNTSAALAAYAALAGVPGLVLVPAPKGGAQQVALGKLAQTLAYGARTLLVRGDFDDCLRLVREGAERLGVYLVNSINPYRIEGQKSVALEILQQLAWNAPDWIVLPAGNLGNTSAVGAALRDAVRLGLIDRAPRIASIQAAGANPFASGYRENFATQHRVKAETVATAIKIGDPASWDRAAAVIREFDGVVTDVSDAEILEAKAAIDAAGIGCEPASAASVAGVRRLAREGVIRAGDRVAAILTGHVLKDPGVLLDYHRADHDAPLVNAPVEVDATLDALARVVDATAAAAGR</sequence>
<evidence type="ECO:0000313" key="14">
    <source>
        <dbReference type="EMBL" id="GLC23595.1"/>
    </source>
</evidence>
<comment type="caution">
    <text evidence="14">The sequence shown here is derived from an EMBL/GenBank/DDBJ whole genome shotgun (WGS) entry which is preliminary data.</text>
</comment>
<comment type="cofactor">
    <cofactor evidence="1 12">
        <name>pyridoxal 5'-phosphate</name>
        <dbReference type="ChEBI" id="CHEBI:597326"/>
    </cofactor>
</comment>
<dbReference type="InterPro" id="IPR050147">
    <property type="entry name" value="Ser/Thr_Dehydratase"/>
</dbReference>
<organism evidence="14 15">
    <name type="scientific">Roseisolibacter agri</name>
    <dbReference type="NCBI Taxonomy" id="2014610"/>
    <lineage>
        <taxon>Bacteria</taxon>
        <taxon>Pseudomonadati</taxon>
        <taxon>Gemmatimonadota</taxon>
        <taxon>Gemmatimonadia</taxon>
        <taxon>Gemmatimonadales</taxon>
        <taxon>Gemmatimonadaceae</taxon>
        <taxon>Roseisolibacter</taxon>
    </lineage>
</organism>
<protein>
    <recommendedName>
        <fullName evidence="5 11">Threonine synthase</fullName>
        <ecNumber evidence="4 11">4.2.3.1</ecNumber>
    </recommendedName>
</protein>
<dbReference type="PANTHER" id="PTHR48078:SF6">
    <property type="entry name" value="L-THREONINE DEHYDRATASE CATABOLIC TDCB"/>
    <property type="match status" value="1"/>
</dbReference>
<feature type="modified residue" description="N6-(pyridoxal phosphate)lysine" evidence="12">
    <location>
        <position position="129"/>
    </location>
</feature>
<dbReference type="GO" id="GO:0030170">
    <property type="term" value="F:pyridoxal phosphate binding"/>
    <property type="evidence" value="ECO:0007669"/>
    <property type="project" value="InterPro"/>
</dbReference>
<evidence type="ECO:0000256" key="4">
    <source>
        <dbReference type="ARBA" id="ARBA00013028"/>
    </source>
</evidence>
<reference evidence="14" key="1">
    <citation type="submission" date="2022-08" db="EMBL/GenBank/DDBJ databases">
        <title>Draft genome sequencing of Roseisolibacter agri AW1220.</title>
        <authorList>
            <person name="Tobiishi Y."/>
            <person name="Tonouchi A."/>
        </authorList>
    </citation>
    <scope>NUCLEOTIDE SEQUENCE</scope>
    <source>
        <strain evidence="14">AW1220</strain>
    </source>
</reference>
<evidence type="ECO:0000256" key="10">
    <source>
        <dbReference type="ARBA" id="ARBA00049144"/>
    </source>
</evidence>
<dbReference type="RefSeq" id="WP_284348031.1">
    <property type="nucleotide sequence ID" value="NZ_BRXS01000001.1"/>
</dbReference>
<evidence type="ECO:0000256" key="2">
    <source>
        <dbReference type="ARBA" id="ARBA00004979"/>
    </source>
</evidence>
<dbReference type="PROSITE" id="PS00165">
    <property type="entry name" value="DEHYDRATASE_SER_THR"/>
    <property type="match status" value="1"/>
</dbReference>
<evidence type="ECO:0000259" key="13">
    <source>
        <dbReference type="Pfam" id="PF00291"/>
    </source>
</evidence>
<dbReference type="EC" id="4.2.3.1" evidence="4 11"/>
<evidence type="ECO:0000256" key="7">
    <source>
        <dbReference type="ARBA" id="ARBA00022697"/>
    </source>
</evidence>
<accession>A0AA37QC76</accession>
<dbReference type="NCBIfam" id="TIGR00260">
    <property type="entry name" value="thrC"/>
    <property type="match status" value="1"/>
</dbReference>
<dbReference type="CDD" id="cd01563">
    <property type="entry name" value="Thr-synth_1"/>
    <property type="match status" value="1"/>
</dbReference>
<evidence type="ECO:0000256" key="12">
    <source>
        <dbReference type="PIRSR" id="PIRSR604450-51"/>
    </source>
</evidence>
<comment type="catalytic activity">
    <reaction evidence="10">
        <text>O-phospho-L-homoserine + H2O = L-threonine + phosphate</text>
        <dbReference type="Rhea" id="RHEA:10840"/>
        <dbReference type="ChEBI" id="CHEBI:15377"/>
        <dbReference type="ChEBI" id="CHEBI:43474"/>
        <dbReference type="ChEBI" id="CHEBI:57590"/>
        <dbReference type="ChEBI" id="CHEBI:57926"/>
        <dbReference type="EC" id="4.2.3.1"/>
    </reaction>
</comment>
<dbReference type="GO" id="GO:0009097">
    <property type="term" value="P:isoleucine biosynthetic process"/>
    <property type="evidence" value="ECO:0007669"/>
    <property type="project" value="TreeGrafter"/>
</dbReference>
<dbReference type="InterPro" id="IPR001926">
    <property type="entry name" value="TrpB-like_PALP"/>
</dbReference>
<evidence type="ECO:0000256" key="9">
    <source>
        <dbReference type="ARBA" id="ARBA00023239"/>
    </source>
</evidence>
<dbReference type="GO" id="GO:0003941">
    <property type="term" value="F:L-serine ammonia-lyase activity"/>
    <property type="evidence" value="ECO:0007669"/>
    <property type="project" value="TreeGrafter"/>
</dbReference>
<keyword evidence="7" id="KW-0791">Threonine biosynthesis</keyword>
<dbReference type="SUPFAM" id="SSF53686">
    <property type="entry name" value="Tryptophan synthase beta subunit-like PLP-dependent enzymes"/>
    <property type="match status" value="1"/>
</dbReference>
<keyword evidence="6" id="KW-0028">Amino-acid biosynthesis</keyword>
<dbReference type="PANTHER" id="PTHR48078">
    <property type="entry name" value="THREONINE DEHYDRATASE, MITOCHONDRIAL-RELATED"/>
    <property type="match status" value="1"/>
</dbReference>
<dbReference type="GO" id="GO:0004795">
    <property type="term" value="F:threonine synthase activity"/>
    <property type="evidence" value="ECO:0007669"/>
    <property type="project" value="UniProtKB-UniRule"/>
</dbReference>
<proteinExistence type="inferred from homology"/>
<keyword evidence="8 12" id="KW-0663">Pyridoxal phosphate</keyword>
<feature type="domain" description="Tryptophan synthase beta chain-like PALP" evidence="13">
    <location>
        <begin position="91"/>
        <end position="398"/>
    </location>
</feature>
<keyword evidence="15" id="KW-1185">Reference proteome</keyword>